<reference evidence="1 2" key="1">
    <citation type="journal article" date="2024" name="G3 (Bethesda)">
        <title>Genome assembly of Hibiscus sabdariffa L. provides insights into metabolisms of medicinal natural products.</title>
        <authorList>
            <person name="Kim T."/>
        </authorList>
    </citation>
    <scope>NUCLEOTIDE SEQUENCE [LARGE SCALE GENOMIC DNA]</scope>
    <source>
        <strain evidence="1">TK-2024</strain>
        <tissue evidence="1">Old leaves</tissue>
    </source>
</reference>
<accession>A0ABR2F9V5</accession>
<organism evidence="1 2">
    <name type="scientific">Hibiscus sabdariffa</name>
    <name type="common">roselle</name>
    <dbReference type="NCBI Taxonomy" id="183260"/>
    <lineage>
        <taxon>Eukaryota</taxon>
        <taxon>Viridiplantae</taxon>
        <taxon>Streptophyta</taxon>
        <taxon>Embryophyta</taxon>
        <taxon>Tracheophyta</taxon>
        <taxon>Spermatophyta</taxon>
        <taxon>Magnoliopsida</taxon>
        <taxon>eudicotyledons</taxon>
        <taxon>Gunneridae</taxon>
        <taxon>Pentapetalae</taxon>
        <taxon>rosids</taxon>
        <taxon>malvids</taxon>
        <taxon>Malvales</taxon>
        <taxon>Malvaceae</taxon>
        <taxon>Malvoideae</taxon>
        <taxon>Hibiscus</taxon>
    </lineage>
</organism>
<keyword evidence="2" id="KW-1185">Reference proteome</keyword>
<name>A0ABR2F9V5_9ROSI</name>
<dbReference type="Proteomes" id="UP001472677">
    <property type="component" value="Unassembled WGS sequence"/>
</dbReference>
<gene>
    <name evidence="1" type="ORF">V6N12_062790</name>
</gene>
<dbReference type="EMBL" id="JBBPBM010000007">
    <property type="protein sequence ID" value="KAK8575114.1"/>
    <property type="molecule type" value="Genomic_DNA"/>
</dbReference>
<comment type="caution">
    <text evidence="1">The sequence shown here is derived from an EMBL/GenBank/DDBJ whole genome shotgun (WGS) entry which is preliminary data.</text>
</comment>
<protein>
    <submittedName>
        <fullName evidence="1">Uncharacterized protein</fullName>
    </submittedName>
</protein>
<proteinExistence type="predicted"/>
<evidence type="ECO:0000313" key="2">
    <source>
        <dbReference type="Proteomes" id="UP001472677"/>
    </source>
</evidence>
<evidence type="ECO:0000313" key="1">
    <source>
        <dbReference type="EMBL" id="KAK8575114.1"/>
    </source>
</evidence>
<sequence>MKIEASGLELTLADPDVFESVTAAAVAFGLLQPVSVKIPFGGRECRLGYSEEKILASKFHLLEEKSRNTVMLMVSSWNSGVNALKSLCKGKDWILYLKDFHLPL</sequence>